<evidence type="ECO:0000313" key="7">
    <source>
        <dbReference type="Proteomes" id="UP000030765"/>
    </source>
</evidence>
<dbReference type="OrthoDB" id="414826at2759"/>
<keyword evidence="2" id="KW-0964">Secreted</keyword>
<dbReference type="InterPro" id="IPR035940">
    <property type="entry name" value="CAP_sf"/>
</dbReference>
<dbReference type="VEuPathDB" id="VectorBase:ASIS001015"/>
<dbReference type="SUPFAM" id="SSF55797">
    <property type="entry name" value="PR-1-like"/>
    <property type="match status" value="1"/>
</dbReference>
<gene>
    <name evidence="5" type="ORF">ZHAS_00019287</name>
</gene>
<feature type="chain" id="PRO_5001785209" description="SCP domain-containing protein" evidence="4">
    <location>
        <begin position="17"/>
        <end position="226"/>
    </location>
</feature>
<dbReference type="STRING" id="74873.A0A084WM00"/>
<dbReference type="CDD" id="cd05380">
    <property type="entry name" value="CAP_euk"/>
    <property type="match status" value="1"/>
</dbReference>
<feature type="region of interest" description="Disordered" evidence="3">
    <location>
        <begin position="17"/>
        <end position="57"/>
    </location>
</feature>
<dbReference type="EnsemblMetazoa" id="ASIC019287-RA">
    <property type="protein sequence ID" value="ASIC019287-PA"/>
    <property type="gene ID" value="ASIC019287"/>
</dbReference>
<protein>
    <recommendedName>
        <fullName evidence="8">SCP domain-containing protein</fullName>
    </recommendedName>
</protein>
<reference evidence="5 7" key="1">
    <citation type="journal article" date="2014" name="BMC Genomics">
        <title>Genome sequence of Anopheles sinensis provides insight into genetics basis of mosquito competence for malaria parasites.</title>
        <authorList>
            <person name="Zhou D."/>
            <person name="Zhang D."/>
            <person name="Ding G."/>
            <person name="Shi L."/>
            <person name="Hou Q."/>
            <person name="Ye Y."/>
            <person name="Xu Y."/>
            <person name="Zhou H."/>
            <person name="Xiong C."/>
            <person name="Li S."/>
            <person name="Yu J."/>
            <person name="Hong S."/>
            <person name="Yu X."/>
            <person name="Zou P."/>
            <person name="Chen C."/>
            <person name="Chang X."/>
            <person name="Wang W."/>
            <person name="Lv Y."/>
            <person name="Sun Y."/>
            <person name="Ma L."/>
            <person name="Shen B."/>
            <person name="Zhu C."/>
        </authorList>
    </citation>
    <scope>NUCLEOTIDE SEQUENCE [LARGE SCALE GENOMIC DNA]</scope>
</reference>
<evidence type="ECO:0000256" key="4">
    <source>
        <dbReference type="SAM" id="SignalP"/>
    </source>
</evidence>
<evidence type="ECO:0000256" key="2">
    <source>
        <dbReference type="ARBA" id="ARBA00022525"/>
    </source>
</evidence>
<dbReference type="AlphaFoldDB" id="A0A084WM00"/>
<dbReference type="EMBL" id="KE525351">
    <property type="protein sequence ID" value="KFB51244.1"/>
    <property type="molecule type" value="Genomic_DNA"/>
</dbReference>
<dbReference type="Proteomes" id="UP000030765">
    <property type="component" value="Unassembled WGS sequence"/>
</dbReference>
<comment type="subcellular location">
    <subcellularLocation>
        <location evidence="1">Secreted</location>
    </subcellularLocation>
</comment>
<evidence type="ECO:0000256" key="3">
    <source>
        <dbReference type="SAM" id="MobiDB-lite"/>
    </source>
</evidence>
<dbReference type="EMBL" id="ATLV01024336">
    <property type="status" value="NOT_ANNOTATED_CDS"/>
    <property type="molecule type" value="Genomic_DNA"/>
</dbReference>
<evidence type="ECO:0000313" key="5">
    <source>
        <dbReference type="EMBL" id="KFB51244.1"/>
    </source>
</evidence>
<evidence type="ECO:0000256" key="1">
    <source>
        <dbReference type="ARBA" id="ARBA00004613"/>
    </source>
</evidence>
<reference evidence="6" key="2">
    <citation type="submission" date="2020-05" db="UniProtKB">
        <authorList>
            <consortium name="EnsemblMetazoa"/>
        </authorList>
    </citation>
    <scope>IDENTIFICATION</scope>
</reference>
<evidence type="ECO:0008006" key="8">
    <source>
        <dbReference type="Google" id="ProtNLM"/>
    </source>
</evidence>
<organism evidence="5">
    <name type="scientific">Anopheles sinensis</name>
    <name type="common">Mosquito</name>
    <dbReference type="NCBI Taxonomy" id="74873"/>
    <lineage>
        <taxon>Eukaryota</taxon>
        <taxon>Metazoa</taxon>
        <taxon>Ecdysozoa</taxon>
        <taxon>Arthropoda</taxon>
        <taxon>Hexapoda</taxon>
        <taxon>Insecta</taxon>
        <taxon>Pterygota</taxon>
        <taxon>Neoptera</taxon>
        <taxon>Endopterygota</taxon>
        <taxon>Diptera</taxon>
        <taxon>Nematocera</taxon>
        <taxon>Culicoidea</taxon>
        <taxon>Culicidae</taxon>
        <taxon>Anophelinae</taxon>
        <taxon>Anopheles</taxon>
    </lineage>
</organism>
<name>A0A084WM00_ANOSI</name>
<sequence>MSGLVFACFVLGGLTPGPLPPVDPPTLPPVDPPVEPPVDPPTEPPVDPPMEPPMEPPVDPPVEPPVVPQVTDYCETSFCAAGLTNVGCNPPPLTGGPDCNALANRVFLELSPSDINDFLDVLNSIRSSQVSGAYGYLPTAYRMPTLQWDEELASQAGHNFINDRSTKVGCAVMSDTNEGYTYSNFVCNFSDNIAPGVPLYTAGSLGAGCTKMNPKYPSLCSIDEVF</sequence>
<feature type="signal peptide" evidence="4">
    <location>
        <begin position="1"/>
        <end position="16"/>
    </location>
</feature>
<accession>A0A084WM00</accession>
<keyword evidence="7" id="KW-1185">Reference proteome</keyword>
<dbReference type="VEuPathDB" id="VectorBase:ASIC019287"/>
<keyword evidence="4" id="KW-0732">Signal</keyword>
<proteinExistence type="predicted"/>
<evidence type="ECO:0000313" key="6">
    <source>
        <dbReference type="EnsemblMetazoa" id="ASIC019287-PA"/>
    </source>
</evidence>
<dbReference type="Gene3D" id="3.40.33.10">
    <property type="entry name" value="CAP"/>
    <property type="match status" value="2"/>
</dbReference>